<dbReference type="Pfam" id="PF00348">
    <property type="entry name" value="polyprenyl_synt"/>
    <property type="match status" value="1"/>
</dbReference>
<evidence type="ECO:0000256" key="2">
    <source>
        <dbReference type="ARBA" id="ARBA00006706"/>
    </source>
</evidence>
<dbReference type="InterPro" id="IPR033749">
    <property type="entry name" value="Polyprenyl_synt_CS"/>
</dbReference>
<dbReference type="Gene3D" id="1.10.600.10">
    <property type="entry name" value="Farnesyl Diphosphate Synthase"/>
    <property type="match status" value="1"/>
</dbReference>
<dbReference type="GO" id="GO:0046872">
    <property type="term" value="F:metal ion binding"/>
    <property type="evidence" value="ECO:0007669"/>
    <property type="project" value="UniProtKB-KW"/>
</dbReference>
<dbReference type="CDD" id="cd00685">
    <property type="entry name" value="Trans_IPPS_HT"/>
    <property type="match status" value="1"/>
</dbReference>
<accession>A0A0U5AQ53</accession>
<dbReference type="SFLD" id="SFLDS00005">
    <property type="entry name" value="Isoprenoid_Synthase_Type_I"/>
    <property type="match status" value="1"/>
</dbReference>
<evidence type="ECO:0000256" key="7">
    <source>
        <dbReference type="RuleBase" id="RU004466"/>
    </source>
</evidence>
<dbReference type="PROSITE" id="PS00723">
    <property type="entry name" value="POLYPRENYL_SYNTHASE_1"/>
    <property type="match status" value="1"/>
</dbReference>
<dbReference type="GO" id="GO:0005737">
    <property type="term" value="C:cytoplasm"/>
    <property type="evidence" value="ECO:0007669"/>
    <property type="project" value="UniProtKB-ARBA"/>
</dbReference>
<keyword evidence="5" id="KW-0460">Magnesium</keyword>
<dbReference type="NCBIfam" id="NF045485">
    <property type="entry name" value="FPPsyn"/>
    <property type="match status" value="1"/>
</dbReference>
<dbReference type="EMBL" id="AP014945">
    <property type="protein sequence ID" value="BAU22977.1"/>
    <property type="molecule type" value="Genomic_DNA"/>
</dbReference>
<evidence type="ECO:0000256" key="4">
    <source>
        <dbReference type="ARBA" id="ARBA00022723"/>
    </source>
</evidence>
<keyword evidence="9" id="KW-1185">Reference proteome</keyword>
<sequence>MDNFDKLKTYLEEKRFLIEKTLEELFPKERSYGERVISASYYSLSAGGKRLRPILCLMGYELGDKKSEEILPFACGIECIHTYSLIHDDLPCMDNDDLRRGKPSCHKAFDEATAILAGDGLQALAYEWFTHPEVVKKINPKVLLKAINYIAKASGLQGMVGGQMADLLSEGKKGNLKLLRWIHEHKTVALIEASLVSGAILAGIPAKTLKILSRFGKKFGLLFQITDDLLDLIGDEKQMGKPAKSDLKKGKLTYPSLFGLEKTKRLAEKTTQEAIDSLAPLGEKGELLEILTHYLLQRIS</sequence>
<keyword evidence="3 7" id="KW-0808">Transferase</keyword>
<evidence type="ECO:0000313" key="8">
    <source>
        <dbReference type="EMBL" id="BAU22977.1"/>
    </source>
</evidence>
<reference evidence="9" key="2">
    <citation type="journal article" date="2016" name="Int. J. Syst. Evol. Microbiol.">
        <title>Caldimicrobium thiodismutans sp. nov., a sulfur-disproportionating bacterium isolated from a hot spring.</title>
        <authorList>
            <person name="Kojima H."/>
            <person name="Umezawa K."/>
            <person name="Fukui M."/>
        </authorList>
    </citation>
    <scope>NUCLEOTIDE SEQUENCE [LARGE SCALE GENOMIC DNA]</scope>
    <source>
        <strain evidence="9">TF1</strain>
    </source>
</reference>
<dbReference type="PROSITE" id="PS00444">
    <property type="entry name" value="POLYPRENYL_SYNTHASE_2"/>
    <property type="match status" value="1"/>
</dbReference>
<organism evidence="8 9">
    <name type="scientific">Caldimicrobium thiodismutans</name>
    <dbReference type="NCBI Taxonomy" id="1653476"/>
    <lineage>
        <taxon>Bacteria</taxon>
        <taxon>Pseudomonadati</taxon>
        <taxon>Thermodesulfobacteriota</taxon>
        <taxon>Thermodesulfobacteria</taxon>
        <taxon>Thermodesulfobacteriales</taxon>
        <taxon>Thermodesulfobacteriaceae</taxon>
        <taxon>Caldimicrobium</taxon>
    </lineage>
</organism>
<comment type="cofactor">
    <cofactor evidence="1">
        <name>Mg(2+)</name>
        <dbReference type="ChEBI" id="CHEBI:18420"/>
    </cofactor>
</comment>
<dbReference type="STRING" id="1653476.THC_0583"/>
<comment type="similarity">
    <text evidence="2 7">Belongs to the FPP/GGPP synthase family.</text>
</comment>
<dbReference type="InterPro" id="IPR053378">
    <property type="entry name" value="Prenyl_diphosphate_synthase"/>
</dbReference>
<name>A0A0U5AQ53_9BACT</name>
<gene>
    <name evidence="8" type="ORF">THC_0583</name>
</gene>
<dbReference type="InterPro" id="IPR008949">
    <property type="entry name" value="Isoprenoid_synthase_dom_sf"/>
</dbReference>
<dbReference type="InterPro" id="IPR000092">
    <property type="entry name" value="Polyprenyl_synt"/>
</dbReference>
<keyword evidence="4" id="KW-0479">Metal-binding</keyword>
<dbReference type="AlphaFoldDB" id="A0A0U5AQ53"/>
<dbReference type="FunFam" id="1.10.600.10:FF:000001">
    <property type="entry name" value="Geranylgeranyl diphosphate synthase"/>
    <property type="match status" value="1"/>
</dbReference>
<evidence type="ECO:0008006" key="10">
    <source>
        <dbReference type="Google" id="ProtNLM"/>
    </source>
</evidence>
<dbReference type="GO" id="GO:0004659">
    <property type="term" value="F:prenyltransferase activity"/>
    <property type="evidence" value="ECO:0007669"/>
    <property type="project" value="InterPro"/>
</dbReference>
<protein>
    <recommendedName>
        <fullName evidence="10">Polyprenyl synthetase</fullName>
    </recommendedName>
</protein>
<dbReference type="SFLD" id="SFLDG01017">
    <property type="entry name" value="Polyprenyl_Transferase_Like"/>
    <property type="match status" value="1"/>
</dbReference>
<dbReference type="GO" id="GO:0016114">
    <property type="term" value="P:terpenoid biosynthetic process"/>
    <property type="evidence" value="ECO:0007669"/>
    <property type="project" value="UniProtKB-ARBA"/>
</dbReference>
<keyword evidence="6" id="KW-0414">Isoprene biosynthesis</keyword>
<evidence type="ECO:0000256" key="1">
    <source>
        <dbReference type="ARBA" id="ARBA00001946"/>
    </source>
</evidence>
<dbReference type="Proteomes" id="UP000068196">
    <property type="component" value="Chromosome"/>
</dbReference>
<dbReference type="KEGG" id="cthi:THC_0583"/>
<dbReference type="RefSeq" id="WP_068513071.1">
    <property type="nucleotide sequence ID" value="NZ_AP014945.1"/>
</dbReference>
<evidence type="ECO:0000313" key="9">
    <source>
        <dbReference type="Proteomes" id="UP000068196"/>
    </source>
</evidence>
<proteinExistence type="inferred from homology"/>
<dbReference type="OrthoDB" id="9805316at2"/>
<reference evidence="8 9" key="1">
    <citation type="journal article" date="2016" name="Int. J. Syst. Evol. Microbiol.">
        <title>Caldimicrobium thiodismutans sp. nov., a sulfur-disproportionating bacterium isolated from a hot spring, and emended description of the genus Caldimicrobium.</title>
        <authorList>
            <person name="Kojima H."/>
            <person name="Umezawa K."/>
            <person name="Fukui M."/>
        </authorList>
    </citation>
    <scope>NUCLEOTIDE SEQUENCE [LARGE SCALE GENOMIC DNA]</scope>
    <source>
        <strain evidence="8 9">TF1</strain>
    </source>
</reference>
<dbReference type="PANTHER" id="PTHR43281">
    <property type="entry name" value="FARNESYL DIPHOSPHATE SYNTHASE"/>
    <property type="match status" value="1"/>
</dbReference>
<evidence type="ECO:0000256" key="3">
    <source>
        <dbReference type="ARBA" id="ARBA00022679"/>
    </source>
</evidence>
<evidence type="ECO:0000256" key="5">
    <source>
        <dbReference type="ARBA" id="ARBA00022842"/>
    </source>
</evidence>
<evidence type="ECO:0000256" key="6">
    <source>
        <dbReference type="ARBA" id="ARBA00023229"/>
    </source>
</evidence>
<dbReference type="PANTHER" id="PTHR43281:SF1">
    <property type="entry name" value="FARNESYL DIPHOSPHATE SYNTHASE"/>
    <property type="match status" value="1"/>
</dbReference>
<dbReference type="PATRIC" id="fig|1653476.3.peg.602"/>
<dbReference type="SUPFAM" id="SSF48576">
    <property type="entry name" value="Terpenoid synthases"/>
    <property type="match status" value="1"/>
</dbReference>